<reference evidence="2 3" key="1">
    <citation type="journal article" date="2019" name="Int. J. Syst. Evol. Microbiol.">
        <title>The Global Catalogue of Microorganisms (GCM) 10K type strain sequencing project: providing services to taxonomists for standard genome sequencing and annotation.</title>
        <authorList>
            <consortium name="The Broad Institute Genomics Platform"/>
            <consortium name="The Broad Institute Genome Sequencing Center for Infectious Disease"/>
            <person name="Wu L."/>
            <person name="Ma J."/>
        </authorList>
    </citation>
    <scope>NUCLEOTIDE SEQUENCE [LARGE SCALE GENOMIC DNA]</scope>
    <source>
        <strain evidence="2 3">JCM 3146</strain>
    </source>
</reference>
<dbReference type="EMBL" id="BAAABM010000007">
    <property type="protein sequence ID" value="GAA0318473.1"/>
    <property type="molecule type" value="Genomic_DNA"/>
</dbReference>
<dbReference type="InterPro" id="IPR011010">
    <property type="entry name" value="DNA_brk_join_enz"/>
</dbReference>
<dbReference type="Proteomes" id="UP001501822">
    <property type="component" value="Unassembled WGS sequence"/>
</dbReference>
<evidence type="ECO:0008006" key="4">
    <source>
        <dbReference type="Google" id="ProtNLM"/>
    </source>
</evidence>
<dbReference type="InterPro" id="IPR013762">
    <property type="entry name" value="Integrase-like_cat_sf"/>
</dbReference>
<accession>A0ABN0VVQ7</accession>
<dbReference type="SUPFAM" id="SSF56349">
    <property type="entry name" value="DNA breaking-rejoining enzymes"/>
    <property type="match status" value="1"/>
</dbReference>
<comment type="caution">
    <text evidence="2">The sequence shown here is derived from an EMBL/GenBank/DDBJ whole genome shotgun (WGS) entry which is preliminary data.</text>
</comment>
<dbReference type="RefSeq" id="WP_252800093.1">
    <property type="nucleotide sequence ID" value="NZ_BAAABM010000007.1"/>
</dbReference>
<evidence type="ECO:0000313" key="3">
    <source>
        <dbReference type="Proteomes" id="UP001501822"/>
    </source>
</evidence>
<proteinExistence type="predicted"/>
<sequence length="112" mass="12701">MGIGGAVSVAGGHWHRRSNFARRLWRPACDGDTARKWPPILPGAVFHGLRHPHKTVLDELGIEDALKYERMGHRMPGIAGVYSHVTDPMRQNLRNRLQERWTTLTARRAQSS</sequence>
<protein>
    <recommendedName>
        <fullName evidence="4">Tyr recombinase domain-containing protein</fullName>
    </recommendedName>
</protein>
<evidence type="ECO:0000313" key="2">
    <source>
        <dbReference type="EMBL" id="GAA0318473.1"/>
    </source>
</evidence>
<keyword evidence="3" id="KW-1185">Reference proteome</keyword>
<keyword evidence="1" id="KW-0233">DNA recombination</keyword>
<gene>
    <name evidence="2" type="ORF">GCM10010151_05400</name>
</gene>
<evidence type="ECO:0000256" key="1">
    <source>
        <dbReference type="ARBA" id="ARBA00023172"/>
    </source>
</evidence>
<dbReference type="Gene3D" id="1.10.443.10">
    <property type="entry name" value="Intergrase catalytic core"/>
    <property type="match status" value="1"/>
</dbReference>
<organism evidence="2 3">
    <name type="scientific">Actinoallomurus spadix</name>
    <dbReference type="NCBI Taxonomy" id="79912"/>
    <lineage>
        <taxon>Bacteria</taxon>
        <taxon>Bacillati</taxon>
        <taxon>Actinomycetota</taxon>
        <taxon>Actinomycetes</taxon>
        <taxon>Streptosporangiales</taxon>
        <taxon>Thermomonosporaceae</taxon>
        <taxon>Actinoallomurus</taxon>
    </lineage>
</organism>
<name>A0ABN0VVQ7_9ACTN</name>